<dbReference type="GO" id="GO:0009253">
    <property type="term" value="P:peptidoglycan catabolic process"/>
    <property type="evidence" value="ECO:0007669"/>
    <property type="project" value="InterPro"/>
</dbReference>
<dbReference type="SUPFAM" id="SSF55846">
    <property type="entry name" value="N-acetylmuramoyl-L-alanine amidase-like"/>
    <property type="match status" value="1"/>
</dbReference>
<dbReference type="PATRIC" id="fig|1423808.3.peg.1415"/>
<dbReference type="InterPro" id="IPR051206">
    <property type="entry name" value="NAMLAA_amidase_2"/>
</dbReference>
<organism evidence="7 8">
    <name type="scientific">Lentilactobacillus sunkii DSM 19904</name>
    <dbReference type="NCBI Taxonomy" id="1423808"/>
    <lineage>
        <taxon>Bacteria</taxon>
        <taxon>Bacillati</taxon>
        <taxon>Bacillota</taxon>
        <taxon>Bacilli</taxon>
        <taxon>Lactobacillales</taxon>
        <taxon>Lactobacillaceae</taxon>
        <taxon>Lentilactobacillus</taxon>
    </lineage>
</organism>
<reference evidence="7 8" key="1">
    <citation type="journal article" date="2015" name="Genome Announc.">
        <title>Expanding the biotechnology potential of lactobacilli through comparative genomics of 213 strains and associated genera.</title>
        <authorList>
            <person name="Sun Z."/>
            <person name="Harris H.M."/>
            <person name="McCann A."/>
            <person name="Guo C."/>
            <person name="Argimon S."/>
            <person name="Zhang W."/>
            <person name="Yang X."/>
            <person name="Jeffery I.B."/>
            <person name="Cooney J.C."/>
            <person name="Kagawa T.F."/>
            <person name="Liu W."/>
            <person name="Song Y."/>
            <person name="Salvetti E."/>
            <person name="Wrobel A."/>
            <person name="Rasinkangas P."/>
            <person name="Parkhill J."/>
            <person name="Rea M.C."/>
            <person name="O'Sullivan O."/>
            <person name="Ritari J."/>
            <person name="Douillard F.P."/>
            <person name="Paul Ross R."/>
            <person name="Yang R."/>
            <person name="Briner A.E."/>
            <person name="Felis G.E."/>
            <person name="de Vos W.M."/>
            <person name="Barrangou R."/>
            <person name="Klaenhammer T.R."/>
            <person name="Caufield P.W."/>
            <person name="Cui Y."/>
            <person name="Zhang H."/>
            <person name="O'Toole P.W."/>
        </authorList>
    </citation>
    <scope>NUCLEOTIDE SEQUENCE [LARGE SCALE GENOMIC DNA]</scope>
    <source>
        <strain evidence="7 8">DSM 19904</strain>
    </source>
</reference>
<dbReference type="InterPro" id="IPR036505">
    <property type="entry name" value="Amidase/PGRP_sf"/>
</dbReference>
<dbReference type="GO" id="GO:0008745">
    <property type="term" value="F:N-acetylmuramoyl-L-alanine amidase activity"/>
    <property type="evidence" value="ECO:0007669"/>
    <property type="project" value="UniProtKB-EC"/>
</dbReference>
<feature type="domain" description="N-acetylmuramoyl-L-alanine amidase" evidence="6">
    <location>
        <begin position="256"/>
        <end position="393"/>
    </location>
</feature>
<evidence type="ECO:0000256" key="3">
    <source>
        <dbReference type="ARBA" id="ARBA00022801"/>
    </source>
</evidence>
<keyword evidence="4" id="KW-0961">Cell wall biogenesis/degradation</keyword>
<dbReference type="PANTHER" id="PTHR30417">
    <property type="entry name" value="N-ACETYLMURAMOYL-L-ALANINE AMIDASE AMID"/>
    <property type="match status" value="1"/>
</dbReference>
<protein>
    <recommendedName>
        <fullName evidence="2">N-acetylmuramoyl-L-alanine amidase</fullName>
        <ecNumber evidence="2">3.5.1.28</ecNumber>
    </recommendedName>
</protein>
<keyword evidence="5" id="KW-0472">Membrane</keyword>
<keyword evidence="5" id="KW-1133">Transmembrane helix</keyword>
<dbReference type="AlphaFoldDB" id="A0A0R1L270"/>
<dbReference type="GO" id="GO:0071555">
    <property type="term" value="P:cell wall organization"/>
    <property type="evidence" value="ECO:0007669"/>
    <property type="project" value="UniProtKB-KW"/>
</dbReference>
<dbReference type="Gene3D" id="3.40.80.10">
    <property type="entry name" value="Peptidoglycan recognition protein-like"/>
    <property type="match status" value="1"/>
</dbReference>
<dbReference type="Pfam" id="PF01510">
    <property type="entry name" value="Amidase_2"/>
    <property type="match status" value="1"/>
</dbReference>
<evidence type="ECO:0000256" key="2">
    <source>
        <dbReference type="ARBA" id="ARBA00011901"/>
    </source>
</evidence>
<dbReference type="FunFam" id="3.40.80.10:FF:000006">
    <property type="entry name" value="N-acetylmuramoyl-L-alanine amidase"/>
    <property type="match status" value="1"/>
</dbReference>
<dbReference type="Proteomes" id="UP000051581">
    <property type="component" value="Unassembled WGS sequence"/>
</dbReference>
<proteinExistence type="predicted"/>
<dbReference type="EC" id="3.5.1.28" evidence="2"/>
<name>A0A0R1L270_9LACO</name>
<dbReference type="InterPro" id="IPR002502">
    <property type="entry name" value="Amidase_domain"/>
</dbReference>
<accession>A0A0R1L270</accession>
<evidence type="ECO:0000256" key="4">
    <source>
        <dbReference type="ARBA" id="ARBA00023316"/>
    </source>
</evidence>
<dbReference type="SMART" id="SM00644">
    <property type="entry name" value="Ami_2"/>
    <property type="match status" value="1"/>
</dbReference>
<keyword evidence="8" id="KW-1185">Reference proteome</keyword>
<dbReference type="GO" id="GO:0009254">
    <property type="term" value="P:peptidoglycan turnover"/>
    <property type="evidence" value="ECO:0007669"/>
    <property type="project" value="TreeGrafter"/>
</dbReference>
<evidence type="ECO:0000256" key="1">
    <source>
        <dbReference type="ARBA" id="ARBA00001561"/>
    </source>
</evidence>
<evidence type="ECO:0000256" key="5">
    <source>
        <dbReference type="SAM" id="Phobius"/>
    </source>
</evidence>
<dbReference type="PANTHER" id="PTHR30417:SF1">
    <property type="entry name" value="N-ACETYLMURAMOYL-L-ALANINE AMIDASE AMID"/>
    <property type="match status" value="1"/>
</dbReference>
<dbReference type="Gene3D" id="1.10.530.10">
    <property type="match status" value="1"/>
</dbReference>
<comment type="caution">
    <text evidence="7">The sequence shown here is derived from an EMBL/GenBank/DDBJ whole genome shotgun (WGS) entry which is preliminary data.</text>
</comment>
<evidence type="ECO:0000313" key="8">
    <source>
        <dbReference type="Proteomes" id="UP000051581"/>
    </source>
</evidence>
<dbReference type="CDD" id="cd06583">
    <property type="entry name" value="PGRP"/>
    <property type="match status" value="1"/>
</dbReference>
<gene>
    <name evidence="7" type="ORF">FD17_GL001400</name>
</gene>
<sequence>MDIHTWGDDMTKDKGLFSPTQLLLGFILLMTFVVGLSVKPSNASASSLEADFSGAAVKYKVPINLLKAVSYNESLFNNHSGKPSVAGGYGVMHLTDTSGLTPNGADSKASKIPNVSALHTLQKASKLTGISAQKLKTSSKANIEGGAALLAYYQKSLSKPLSSNVNSWYAAVKKYSQSDSKTAADFFAANVYKILAKGVKKNGVTISAQKVNALKDEAVDTTSNESANTDGPAGLPVEWVAALYKEFDDQGDYGNYDLADRPNDMKINYIVIHNTETSFQDALTLFSTPTYTSANYVVSSVEGTVAEMVRPQNVAWHAGNWYINAHSIGIEHEGYAAVGGFWYTENMYKSSAALVKYLAAKYNIPLDRQHIIGHDNVPGLTPTAQKAMHWDPGTYWNWNHYFDLLGVDLSQGQGDSSSNIITITPNEKTNLTSDSGQKVTDDGVDLPLAGSNFVYLYKQPGFSSDLISDKDFSTGQIGTTEKDDWTDKAVFGQQFSKVGQNGDWTEIDYGGQNAWFYNPDNSNSTNATGKLVTVKGSKSIPVYGSAYPAKSILKKNKVTGITPTPLYQMEPRQKYVYGGTVTSDYFNSHFDSNSAKNVIHGTDQYYQIQFNHRIAFVKASDANIIQ</sequence>
<comment type="catalytic activity">
    <reaction evidence="1">
        <text>Hydrolyzes the link between N-acetylmuramoyl residues and L-amino acid residues in certain cell-wall glycopeptides.</text>
        <dbReference type="EC" id="3.5.1.28"/>
    </reaction>
</comment>
<feature type="transmembrane region" description="Helical" evidence="5">
    <location>
        <begin position="20"/>
        <end position="38"/>
    </location>
</feature>
<keyword evidence="5" id="KW-0812">Transmembrane</keyword>
<evidence type="ECO:0000313" key="7">
    <source>
        <dbReference type="EMBL" id="KRK87156.1"/>
    </source>
</evidence>
<keyword evidence="3" id="KW-0378">Hydrolase</keyword>
<dbReference type="EMBL" id="AZEA01000024">
    <property type="protein sequence ID" value="KRK87156.1"/>
    <property type="molecule type" value="Genomic_DNA"/>
</dbReference>
<evidence type="ECO:0000259" key="6">
    <source>
        <dbReference type="SMART" id="SM00644"/>
    </source>
</evidence>